<gene>
    <name evidence="4" type="ORF">TSA66_00490</name>
    <name evidence="2" type="ORF">TSA66_14205</name>
    <name evidence="3" type="ORF">TSA66_16540</name>
</gene>
<proteinExistence type="predicted"/>
<dbReference type="EMBL" id="JWJG01000028">
    <property type="protein sequence ID" value="KIF81679.1"/>
    <property type="molecule type" value="Genomic_DNA"/>
</dbReference>
<dbReference type="Proteomes" id="UP000031572">
    <property type="component" value="Unassembled WGS sequence"/>
</dbReference>
<keyword evidence="5" id="KW-1185">Reference proteome</keyword>
<keyword evidence="1" id="KW-0812">Transmembrane</keyword>
<comment type="caution">
    <text evidence="3">The sequence shown here is derived from an EMBL/GenBank/DDBJ whole genome shotgun (WGS) entry which is preliminary data.</text>
</comment>
<feature type="transmembrane region" description="Helical" evidence="1">
    <location>
        <begin position="85"/>
        <end position="107"/>
    </location>
</feature>
<reference evidence="3 5" key="1">
    <citation type="submission" date="2014-12" db="EMBL/GenBank/DDBJ databases">
        <title>Denitrispirillum autotrophicum gen. nov., sp. nov., Denitrifying, Facultatively Autotrophic Bacteria Isolated from Rice Paddy Soil.</title>
        <authorList>
            <person name="Ishii S."/>
            <person name="Ashida N."/>
            <person name="Ohno H."/>
            <person name="Otsuka S."/>
            <person name="Yokota A."/>
            <person name="Senoo K."/>
        </authorList>
    </citation>
    <scope>NUCLEOTIDE SEQUENCE [LARGE SCALE GENOMIC DNA]</scope>
    <source>
        <strain evidence="3 5">TSA66</strain>
    </source>
</reference>
<feature type="transmembrane region" description="Helical" evidence="1">
    <location>
        <begin position="32"/>
        <end position="51"/>
    </location>
</feature>
<protein>
    <submittedName>
        <fullName evidence="3">Uncharacterized protein</fullName>
    </submittedName>
</protein>
<accession>A0A0C2BLB2</accession>
<feature type="transmembrane region" description="Helical" evidence="1">
    <location>
        <begin position="113"/>
        <end position="133"/>
    </location>
</feature>
<evidence type="ECO:0000313" key="2">
    <source>
        <dbReference type="EMBL" id="KIF81679.1"/>
    </source>
</evidence>
<dbReference type="EMBL" id="JWJG01000028">
    <property type="protein sequence ID" value="KIF82040.1"/>
    <property type="molecule type" value="Genomic_DNA"/>
</dbReference>
<dbReference type="EMBL" id="JWJG01000007">
    <property type="protein sequence ID" value="KIF84074.1"/>
    <property type="molecule type" value="Genomic_DNA"/>
</dbReference>
<name>A0A0C2BLB2_9BURK</name>
<keyword evidence="1" id="KW-1133">Transmembrane helix</keyword>
<feature type="transmembrane region" description="Helical" evidence="1">
    <location>
        <begin position="6"/>
        <end position="25"/>
    </location>
</feature>
<dbReference type="STRING" id="709839.TSA66_00490"/>
<feature type="transmembrane region" description="Helical" evidence="1">
    <location>
        <begin position="57"/>
        <end position="73"/>
    </location>
</feature>
<evidence type="ECO:0000256" key="1">
    <source>
        <dbReference type="SAM" id="Phobius"/>
    </source>
</evidence>
<evidence type="ECO:0000313" key="4">
    <source>
        <dbReference type="EMBL" id="KIF84074.1"/>
    </source>
</evidence>
<evidence type="ECO:0000313" key="3">
    <source>
        <dbReference type="EMBL" id="KIF82040.1"/>
    </source>
</evidence>
<evidence type="ECO:0000313" key="5">
    <source>
        <dbReference type="Proteomes" id="UP000031572"/>
    </source>
</evidence>
<sequence length="158" mass="17444">MLIAGNWTDALLFTSPVAFVAALLWRYRPGRAIGGIYSAMASAWFSTLLIHFSGGHVLAYFLFFIITLLLLLYRSTWPLVTACSLMTSCYLGGYGLQGLGFPVVAFSCLNSTSLWMNVLVVIGYCLLLIYMVAKTQARDAQAGDCPPPRHKVPSWRTH</sequence>
<organism evidence="3 5">
    <name type="scientific">Noviherbaspirillum autotrophicum</name>
    <dbReference type="NCBI Taxonomy" id="709839"/>
    <lineage>
        <taxon>Bacteria</taxon>
        <taxon>Pseudomonadati</taxon>
        <taxon>Pseudomonadota</taxon>
        <taxon>Betaproteobacteria</taxon>
        <taxon>Burkholderiales</taxon>
        <taxon>Oxalobacteraceae</taxon>
        <taxon>Noviherbaspirillum</taxon>
    </lineage>
</organism>
<keyword evidence="1" id="KW-0472">Membrane</keyword>
<dbReference type="AlphaFoldDB" id="A0A0C2BLB2"/>